<sequence>MSRVTPLPWLKRFHLAHNVRETIRPREYFHAHDGIEFLYIHEGSGQLVLNDRYYRIEPPMLMFYQPFQEHFLHMDFPYARTVLKVRLQDSDRFARLFPTLHQFVATLAEQKPNDQVFRLDERQDADLRSLFGLFHETLKLMPEPERTEHFYGYWAQFLSYFKTRIYIQSVPTEQALPARSTRHIEKIMKWVEEHFIEEFQLNKLAEEVHLSPSYVSRLFRKTTGSTIMEYIGKRRLEEACLLLRTSTLPVSEIAQTSGFSDAAYFCRSFKKKYGATPLQYRSTSG</sequence>
<dbReference type="PANTHER" id="PTHR43280:SF28">
    <property type="entry name" value="HTH-TYPE TRANSCRIPTIONAL ACTIVATOR RHAS"/>
    <property type="match status" value="1"/>
</dbReference>
<protein>
    <submittedName>
        <fullName evidence="5">AraC family transcriptional regulator</fullName>
    </submittedName>
</protein>
<dbReference type="EMBL" id="JAQAGZ010000005">
    <property type="protein sequence ID" value="MCZ8512733.1"/>
    <property type="molecule type" value="Genomic_DNA"/>
</dbReference>
<dbReference type="Pfam" id="PF02311">
    <property type="entry name" value="AraC_binding"/>
    <property type="match status" value="1"/>
</dbReference>
<keyword evidence="1" id="KW-0805">Transcription regulation</keyword>
<dbReference type="InterPro" id="IPR018062">
    <property type="entry name" value="HTH_AraC-typ_CS"/>
</dbReference>
<evidence type="ECO:0000256" key="3">
    <source>
        <dbReference type="ARBA" id="ARBA00023163"/>
    </source>
</evidence>
<accession>A0ABT4Q781</accession>
<dbReference type="Gene3D" id="2.60.120.10">
    <property type="entry name" value="Jelly Rolls"/>
    <property type="match status" value="1"/>
</dbReference>
<dbReference type="Proteomes" id="UP001527882">
    <property type="component" value="Unassembled WGS sequence"/>
</dbReference>
<evidence type="ECO:0000313" key="6">
    <source>
        <dbReference type="Proteomes" id="UP001527882"/>
    </source>
</evidence>
<dbReference type="SUPFAM" id="SSF46689">
    <property type="entry name" value="Homeodomain-like"/>
    <property type="match status" value="2"/>
</dbReference>
<dbReference type="PROSITE" id="PS01124">
    <property type="entry name" value="HTH_ARAC_FAMILY_2"/>
    <property type="match status" value="1"/>
</dbReference>
<evidence type="ECO:0000313" key="5">
    <source>
        <dbReference type="EMBL" id="MCZ8512733.1"/>
    </source>
</evidence>
<dbReference type="SUPFAM" id="SSF51215">
    <property type="entry name" value="Regulatory protein AraC"/>
    <property type="match status" value="1"/>
</dbReference>
<dbReference type="InterPro" id="IPR014710">
    <property type="entry name" value="RmlC-like_jellyroll"/>
</dbReference>
<dbReference type="Pfam" id="PF12833">
    <property type="entry name" value="HTH_18"/>
    <property type="match status" value="1"/>
</dbReference>
<dbReference type="InterPro" id="IPR018060">
    <property type="entry name" value="HTH_AraC"/>
</dbReference>
<dbReference type="PROSITE" id="PS00041">
    <property type="entry name" value="HTH_ARAC_FAMILY_1"/>
    <property type="match status" value="1"/>
</dbReference>
<keyword evidence="6" id="KW-1185">Reference proteome</keyword>
<keyword evidence="3" id="KW-0804">Transcription</keyword>
<keyword evidence="2" id="KW-0238">DNA-binding</keyword>
<dbReference type="RefSeq" id="WP_269881181.1">
    <property type="nucleotide sequence ID" value="NZ_JAQAGZ010000005.1"/>
</dbReference>
<gene>
    <name evidence="5" type="ORF">O9H85_09960</name>
</gene>
<evidence type="ECO:0000256" key="2">
    <source>
        <dbReference type="ARBA" id="ARBA00023125"/>
    </source>
</evidence>
<name>A0ABT4Q781_9BACL</name>
<dbReference type="InterPro" id="IPR020449">
    <property type="entry name" value="Tscrpt_reg_AraC-type_HTH"/>
</dbReference>
<dbReference type="InterPro" id="IPR009057">
    <property type="entry name" value="Homeodomain-like_sf"/>
</dbReference>
<organism evidence="5 6">
    <name type="scientific">Paenibacillus gyeongsangnamensis</name>
    <dbReference type="NCBI Taxonomy" id="3388067"/>
    <lineage>
        <taxon>Bacteria</taxon>
        <taxon>Bacillati</taxon>
        <taxon>Bacillota</taxon>
        <taxon>Bacilli</taxon>
        <taxon>Bacillales</taxon>
        <taxon>Paenibacillaceae</taxon>
        <taxon>Paenibacillus</taxon>
    </lineage>
</organism>
<proteinExistence type="predicted"/>
<comment type="caution">
    <text evidence="5">The sequence shown here is derived from an EMBL/GenBank/DDBJ whole genome shotgun (WGS) entry which is preliminary data.</text>
</comment>
<dbReference type="InterPro" id="IPR003313">
    <property type="entry name" value="AraC-bd"/>
</dbReference>
<evidence type="ECO:0000259" key="4">
    <source>
        <dbReference type="PROSITE" id="PS01124"/>
    </source>
</evidence>
<reference evidence="5 6" key="1">
    <citation type="submission" date="2022-12" db="EMBL/GenBank/DDBJ databases">
        <title>Draft genome sequence of Paenibacillus sp. dW9.</title>
        <authorList>
            <person name="Choi E.-W."/>
            <person name="Kim D.-U."/>
        </authorList>
    </citation>
    <scope>NUCLEOTIDE SEQUENCE [LARGE SCALE GENOMIC DNA]</scope>
    <source>
        <strain evidence="6">dW9</strain>
    </source>
</reference>
<dbReference type="PRINTS" id="PR00032">
    <property type="entry name" value="HTHARAC"/>
</dbReference>
<dbReference type="InterPro" id="IPR037923">
    <property type="entry name" value="HTH-like"/>
</dbReference>
<dbReference type="Gene3D" id="1.10.10.60">
    <property type="entry name" value="Homeodomain-like"/>
    <property type="match status" value="2"/>
</dbReference>
<dbReference type="PANTHER" id="PTHR43280">
    <property type="entry name" value="ARAC-FAMILY TRANSCRIPTIONAL REGULATOR"/>
    <property type="match status" value="1"/>
</dbReference>
<feature type="domain" description="HTH araC/xylS-type" evidence="4">
    <location>
        <begin position="185"/>
        <end position="283"/>
    </location>
</feature>
<dbReference type="SMART" id="SM00342">
    <property type="entry name" value="HTH_ARAC"/>
    <property type="match status" value="1"/>
</dbReference>
<evidence type="ECO:0000256" key="1">
    <source>
        <dbReference type="ARBA" id="ARBA00023015"/>
    </source>
</evidence>